<dbReference type="Proteomes" id="UP001497516">
    <property type="component" value="Chromosome 2"/>
</dbReference>
<dbReference type="InterPro" id="IPR039615">
    <property type="entry name" value="PKS"/>
</dbReference>
<dbReference type="PANTHER" id="PTHR33781:SF4">
    <property type="entry name" value="PROTEIN PHYTOCHROME KINASE SUBSTRATE 1"/>
    <property type="match status" value="1"/>
</dbReference>
<accession>A0AAV2D752</accession>
<evidence type="ECO:0000313" key="2">
    <source>
        <dbReference type="EMBL" id="CAL1368311.1"/>
    </source>
</evidence>
<feature type="compositionally biased region" description="Polar residues" evidence="1">
    <location>
        <begin position="133"/>
        <end position="144"/>
    </location>
</feature>
<protein>
    <recommendedName>
        <fullName evidence="4">Protein PHYTOCHROME KINASE SUBSTRATE 1-like</fullName>
    </recommendedName>
</protein>
<evidence type="ECO:0000256" key="1">
    <source>
        <dbReference type="SAM" id="MobiDB-lite"/>
    </source>
</evidence>
<evidence type="ECO:0000313" key="3">
    <source>
        <dbReference type="Proteomes" id="UP001497516"/>
    </source>
</evidence>
<evidence type="ECO:0008006" key="4">
    <source>
        <dbReference type="Google" id="ProtNLM"/>
    </source>
</evidence>
<gene>
    <name evidence="2" type="ORF">LTRI10_LOCUS11514</name>
</gene>
<dbReference type="AlphaFoldDB" id="A0AAV2D752"/>
<proteinExistence type="predicted"/>
<organism evidence="2 3">
    <name type="scientific">Linum trigynum</name>
    <dbReference type="NCBI Taxonomy" id="586398"/>
    <lineage>
        <taxon>Eukaryota</taxon>
        <taxon>Viridiplantae</taxon>
        <taxon>Streptophyta</taxon>
        <taxon>Embryophyta</taxon>
        <taxon>Tracheophyta</taxon>
        <taxon>Spermatophyta</taxon>
        <taxon>Magnoliopsida</taxon>
        <taxon>eudicotyledons</taxon>
        <taxon>Gunneridae</taxon>
        <taxon>Pentapetalae</taxon>
        <taxon>rosids</taxon>
        <taxon>fabids</taxon>
        <taxon>Malpighiales</taxon>
        <taxon>Linaceae</taxon>
        <taxon>Linum</taxon>
    </lineage>
</organism>
<reference evidence="2 3" key="1">
    <citation type="submission" date="2024-04" db="EMBL/GenBank/DDBJ databases">
        <authorList>
            <person name="Fracassetti M."/>
        </authorList>
    </citation>
    <scope>NUCLEOTIDE SEQUENCE [LARGE SCALE GENOMIC DNA]</scope>
</reference>
<feature type="region of interest" description="Disordered" evidence="1">
    <location>
        <begin position="133"/>
        <end position="153"/>
    </location>
</feature>
<feature type="region of interest" description="Disordered" evidence="1">
    <location>
        <begin position="353"/>
        <end position="372"/>
    </location>
</feature>
<dbReference type="GO" id="GO:0009638">
    <property type="term" value="P:phototropism"/>
    <property type="evidence" value="ECO:0007669"/>
    <property type="project" value="InterPro"/>
</dbReference>
<name>A0AAV2D752_9ROSI</name>
<keyword evidence="3" id="KW-1185">Reference proteome</keyword>
<dbReference type="EMBL" id="OZ034815">
    <property type="protein sequence ID" value="CAL1368311.1"/>
    <property type="molecule type" value="Genomic_DNA"/>
</dbReference>
<dbReference type="PANTHER" id="PTHR33781">
    <property type="entry name" value="PROTEIN PHYTOCHROME KINASE SUBSTRATE 1-RELATED"/>
    <property type="match status" value="1"/>
</dbReference>
<sequence>MESDRKITGLRDASFSCYLTTPAEISSFAAKLTEPAVAAASFPLDDHDIAKPEENGIGVFRAEKYFNSRHEDARSPRIIDTLTGKYVHESGTIDPRRTTTRKHKIKQVVVGTPSVSSEASSCSSSTTTQSIFLNSSLGNSTSSRRGSREKRPFFPAFPCRGSCSDKKSLHISSSKQGVGVEIAHSKPVNWEARKLQSKSRLQNPVISQRVAEDEQGRKSLEVFGSRSMKKEEEDMIAMDLERKLSVLSWDAIPNPQQQQQIKQTLIMKPKPMKKEMVYDEESDGSSDLFEIETASGSTRPMFTKQDDGCVTPTSRYAPSEASVEWSVVTASAADFSFAASEYGDDYKMAAAGSGMRGNPAAKGRRSSNANDGGGILSCKSLKAVEIAAGPVVVHKEKLYSAALPAASKQKVAGR</sequence>